<keyword evidence="1" id="KW-0812">Transmembrane</keyword>
<keyword evidence="3" id="KW-1185">Reference proteome</keyword>
<evidence type="ECO:0000313" key="2">
    <source>
        <dbReference type="EMBL" id="GAA0462576.1"/>
    </source>
</evidence>
<keyword evidence="1" id="KW-1133">Transmembrane helix</keyword>
<evidence type="ECO:0000313" key="3">
    <source>
        <dbReference type="Proteomes" id="UP001499895"/>
    </source>
</evidence>
<dbReference type="RefSeq" id="WP_344089762.1">
    <property type="nucleotide sequence ID" value="NZ_BAAAHB010000023.1"/>
</dbReference>
<feature type="transmembrane region" description="Helical" evidence="1">
    <location>
        <begin position="92"/>
        <end position="113"/>
    </location>
</feature>
<protein>
    <submittedName>
        <fullName evidence="2">Uncharacterized protein</fullName>
    </submittedName>
</protein>
<dbReference type="Proteomes" id="UP001499895">
    <property type="component" value="Unassembled WGS sequence"/>
</dbReference>
<sequence length="124" mass="12966">MKLAIGDIVQGRHEVALGTVAGITDHGDGRLVVVRMPGGGLRLLDPGDLSLVARRAASATTGRSIATLIVLGIALAAAFIGCRSAEELGADWLLTFLAGLGSYQAVVSAYQCWLHLTGPRRFRV</sequence>
<keyword evidence="1" id="KW-0472">Membrane</keyword>
<comment type="caution">
    <text evidence="2">The sequence shown here is derived from an EMBL/GenBank/DDBJ whole genome shotgun (WGS) entry which is preliminary data.</text>
</comment>
<accession>A0ABN0ZXT4</accession>
<evidence type="ECO:0000256" key="1">
    <source>
        <dbReference type="SAM" id="Phobius"/>
    </source>
</evidence>
<reference evidence="2 3" key="1">
    <citation type="journal article" date="2019" name="Int. J. Syst. Evol. Microbiol.">
        <title>The Global Catalogue of Microorganisms (GCM) 10K type strain sequencing project: providing services to taxonomists for standard genome sequencing and annotation.</title>
        <authorList>
            <consortium name="The Broad Institute Genomics Platform"/>
            <consortium name="The Broad Institute Genome Sequencing Center for Infectious Disease"/>
            <person name="Wu L."/>
            <person name="Ma J."/>
        </authorList>
    </citation>
    <scope>NUCLEOTIDE SEQUENCE [LARGE SCALE GENOMIC DNA]</scope>
    <source>
        <strain evidence="2 3">JCM 10649</strain>
    </source>
</reference>
<feature type="transmembrane region" description="Helical" evidence="1">
    <location>
        <begin position="64"/>
        <end position="80"/>
    </location>
</feature>
<dbReference type="EMBL" id="BAAAHB010000023">
    <property type="protein sequence ID" value="GAA0462576.1"/>
    <property type="molecule type" value="Genomic_DNA"/>
</dbReference>
<gene>
    <name evidence="2" type="ORF">GCM10009544_26320</name>
</gene>
<name>A0ABN0ZXT4_9ACTN</name>
<proteinExistence type="predicted"/>
<organism evidence="2 3">
    <name type="scientific">Streptomyces stramineus</name>
    <dbReference type="NCBI Taxonomy" id="173861"/>
    <lineage>
        <taxon>Bacteria</taxon>
        <taxon>Bacillati</taxon>
        <taxon>Actinomycetota</taxon>
        <taxon>Actinomycetes</taxon>
        <taxon>Kitasatosporales</taxon>
        <taxon>Streptomycetaceae</taxon>
        <taxon>Streptomyces</taxon>
    </lineage>
</organism>